<dbReference type="Pfam" id="PF07715">
    <property type="entry name" value="Plug"/>
    <property type="match status" value="1"/>
</dbReference>
<dbReference type="Pfam" id="PF00593">
    <property type="entry name" value="TonB_dep_Rec_b-barrel"/>
    <property type="match status" value="1"/>
</dbReference>
<evidence type="ECO:0000256" key="3">
    <source>
        <dbReference type="ARBA" id="ARBA00022448"/>
    </source>
</evidence>
<evidence type="ECO:0000259" key="16">
    <source>
        <dbReference type="SMART" id="SM00965"/>
    </source>
</evidence>
<evidence type="ECO:0000313" key="17">
    <source>
        <dbReference type="EMBL" id="OAI15662.1"/>
    </source>
</evidence>
<dbReference type="Gene3D" id="2.170.130.10">
    <property type="entry name" value="TonB-dependent receptor, plug domain"/>
    <property type="match status" value="1"/>
</dbReference>
<keyword evidence="6 14" id="KW-0812">Transmembrane</keyword>
<dbReference type="GO" id="GO:0015344">
    <property type="term" value="F:siderophore uptake transmembrane transporter activity"/>
    <property type="evidence" value="ECO:0007669"/>
    <property type="project" value="TreeGrafter"/>
</dbReference>
<evidence type="ECO:0000256" key="9">
    <source>
        <dbReference type="ARBA" id="ARBA00023065"/>
    </source>
</evidence>
<dbReference type="STRING" id="702114.A1355_00505"/>
<dbReference type="InterPro" id="IPR011662">
    <property type="entry name" value="Secretin/TonB_short_N"/>
</dbReference>
<keyword evidence="7" id="KW-0732">Signal</keyword>
<dbReference type="EMBL" id="LUUK01000191">
    <property type="protein sequence ID" value="OAI15662.1"/>
    <property type="molecule type" value="Genomic_DNA"/>
</dbReference>
<dbReference type="InterPro" id="IPR012910">
    <property type="entry name" value="Plug_dom"/>
</dbReference>
<accession>A0A177NCW1</accession>
<dbReference type="AlphaFoldDB" id="A0A177NCW1"/>
<keyword evidence="18" id="KW-1185">Reference proteome</keyword>
<dbReference type="InterPro" id="IPR010105">
    <property type="entry name" value="TonB_sidphr_rcpt"/>
</dbReference>
<keyword evidence="11 14" id="KW-0472">Membrane</keyword>
<evidence type="ECO:0000256" key="1">
    <source>
        <dbReference type="ARBA" id="ARBA00004571"/>
    </source>
</evidence>
<dbReference type="InterPro" id="IPR036942">
    <property type="entry name" value="Beta-barrel_TonB_sf"/>
</dbReference>
<dbReference type="GO" id="GO:0015891">
    <property type="term" value="P:siderophore transport"/>
    <property type="evidence" value="ECO:0007669"/>
    <property type="project" value="InterPro"/>
</dbReference>
<evidence type="ECO:0000256" key="15">
    <source>
        <dbReference type="RuleBase" id="RU003357"/>
    </source>
</evidence>
<keyword evidence="12" id="KW-0675">Receptor</keyword>
<dbReference type="PANTHER" id="PTHR32552">
    <property type="entry name" value="FERRICHROME IRON RECEPTOR-RELATED"/>
    <property type="match status" value="1"/>
</dbReference>
<dbReference type="InterPro" id="IPR037066">
    <property type="entry name" value="Plug_dom_sf"/>
</dbReference>
<evidence type="ECO:0000256" key="4">
    <source>
        <dbReference type="ARBA" id="ARBA00022452"/>
    </source>
</evidence>
<evidence type="ECO:0000256" key="5">
    <source>
        <dbReference type="ARBA" id="ARBA00022496"/>
    </source>
</evidence>
<organism evidence="17 18">
    <name type="scientific">Methylomonas koyamae</name>
    <dbReference type="NCBI Taxonomy" id="702114"/>
    <lineage>
        <taxon>Bacteria</taxon>
        <taxon>Pseudomonadati</taxon>
        <taxon>Pseudomonadota</taxon>
        <taxon>Gammaproteobacteria</taxon>
        <taxon>Methylococcales</taxon>
        <taxon>Methylococcaceae</taxon>
        <taxon>Methylomonas</taxon>
    </lineage>
</organism>
<sequence>MSHAIQGILLASALTASVAAQGEEITNRKSYHIGGGSLGQALSQFARDAGILFTGESKLTDGKTSKGLDGEYTVEEGFRKLLAGSGLTYIITDDNSVAIKVAEPGSDAASTLPAVKVVSTKVGYDSTDPYTKDYSVPLSSAASKTEMALMETPVNIQIVPRTIMDDQQDIEITEALSRNVSGVQRSPDYGDLYENFNIRGFSTNFSTYRNGLRRYTNYSDPANIEQVEVIKGPAAVLYGQIQPGGMVNVVTKQALDKPYYSLQQQFGNYDQYRTTAAATGPIDDAKTLKYRFDASYQDLSSFKKYVGDERVFIAPKLSWTPNDQFEANAELEFKHDKRVNDNGIPTIGNRPAPLAFNTYLGDVAKGPTMNSVLTAFDWSYKFNNQWKVTNRFMHEDWDINYFDLQPQYMLNATMLRRFPITGVAYHDTYGTNLDLIGNVELFNTKHELLIGGDFSRRTRKADKNRFACCNGNNTGGTVDIYNPAYNTVDLAAIYSSPYDYAVREKEEWFGVYFQDHITLFEKLHILGGGRYDWATFGRGSDFATGSYDVASTNYKSTDNQKFSPRVGILYQPMSWLSVYGNYTESLGSANTGMVYGNQPIKPEIGEQFEAGFKTEFFDQRLSSTVSFYHLTKQNIQLSDPIHTGFTMTAGEARSQGIEADLKGRVTDDLNLILTYAYTDARITKNGENFDEALGKRLINVPEHQASLWGTYQFTPEFKAGIGGVLVGSRAGQTWSDLELPGYARMDMMAAYVKPIGKTRLTTQLNINNVLDKEYYVGATQQGASNSITGNPITVMGSLKLEY</sequence>
<evidence type="ECO:0000256" key="10">
    <source>
        <dbReference type="ARBA" id="ARBA00023077"/>
    </source>
</evidence>
<dbReference type="GO" id="GO:0009279">
    <property type="term" value="C:cell outer membrane"/>
    <property type="evidence" value="ECO:0007669"/>
    <property type="project" value="UniProtKB-SubCell"/>
</dbReference>
<keyword evidence="9" id="KW-0406">Ion transport</keyword>
<dbReference type="Pfam" id="PF07660">
    <property type="entry name" value="STN"/>
    <property type="match status" value="1"/>
</dbReference>
<dbReference type="NCBIfam" id="TIGR01783">
    <property type="entry name" value="TonB-siderophor"/>
    <property type="match status" value="1"/>
</dbReference>
<dbReference type="SUPFAM" id="SSF56935">
    <property type="entry name" value="Porins"/>
    <property type="match status" value="1"/>
</dbReference>
<dbReference type="InterPro" id="IPR000531">
    <property type="entry name" value="Beta-barrel_TonB"/>
</dbReference>
<reference evidence="18" key="1">
    <citation type="submission" date="2016-03" db="EMBL/GenBank/DDBJ databases">
        <authorList>
            <person name="Heylen K."/>
            <person name="De Vos P."/>
            <person name="Vekeman B."/>
        </authorList>
    </citation>
    <scope>NUCLEOTIDE SEQUENCE [LARGE SCALE GENOMIC DNA]</scope>
    <source>
        <strain evidence="18">R-45383</strain>
    </source>
</reference>
<evidence type="ECO:0000256" key="11">
    <source>
        <dbReference type="ARBA" id="ARBA00023136"/>
    </source>
</evidence>
<dbReference type="PROSITE" id="PS52016">
    <property type="entry name" value="TONB_DEPENDENT_REC_3"/>
    <property type="match status" value="1"/>
</dbReference>
<dbReference type="InterPro" id="IPR039426">
    <property type="entry name" value="TonB-dep_rcpt-like"/>
</dbReference>
<evidence type="ECO:0000256" key="12">
    <source>
        <dbReference type="ARBA" id="ARBA00023170"/>
    </source>
</evidence>
<gene>
    <name evidence="17" type="ORF">A1355_00505</name>
</gene>
<evidence type="ECO:0000256" key="6">
    <source>
        <dbReference type="ARBA" id="ARBA00022692"/>
    </source>
</evidence>
<protein>
    <recommendedName>
        <fullName evidence="16">Secretin/TonB short N-terminal domain-containing protein</fullName>
    </recommendedName>
</protein>
<evidence type="ECO:0000256" key="14">
    <source>
        <dbReference type="PROSITE-ProRule" id="PRU01360"/>
    </source>
</evidence>
<dbReference type="Proteomes" id="UP000077628">
    <property type="component" value="Unassembled WGS sequence"/>
</dbReference>
<dbReference type="GO" id="GO:0038023">
    <property type="term" value="F:signaling receptor activity"/>
    <property type="evidence" value="ECO:0007669"/>
    <property type="project" value="InterPro"/>
</dbReference>
<keyword evidence="3 14" id="KW-0813">Transport</keyword>
<keyword evidence="5" id="KW-0410">Iron transport</keyword>
<evidence type="ECO:0000313" key="18">
    <source>
        <dbReference type="Proteomes" id="UP000077628"/>
    </source>
</evidence>
<keyword evidence="8" id="KW-0408">Iron</keyword>
<name>A0A177NCW1_9GAMM</name>
<keyword evidence="4 14" id="KW-1134">Transmembrane beta strand</keyword>
<evidence type="ECO:0000256" key="2">
    <source>
        <dbReference type="ARBA" id="ARBA00009810"/>
    </source>
</evidence>
<evidence type="ECO:0000256" key="7">
    <source>
        <dbReference type="ARBA" id="ARBA00022729"/>
    </source>
</evidence>
<evidence type="ECO:0000256" key="8">
    <source>
        <dbReference type="ARBA" id="ARBA00023004"/>
    </source>
</evidence>
<keyword evidence="13 14" id="KW-0998">Cell outer membrane</keyword>
<proteinExistence type="inferred from homology"/>
<dbReference type="PANTHER" id="PTHR32552:SF68">
    <property type="entry name" value="FERRICHROME OUTER MEMBRANE TRANSPORTER_PHAGE RECEPTOR"/>
    <property type="match status" value="1"/>
</dbReference>
<feature type="domain" description="Secretin/TonB short N-terminal" evidence="16">
    <location>
        <begin position="51"/>
        <end position="102"/>
    </location>
</feature>
<dbReference type="SMART" id="SM00965">
    <property type="entry name" value="STN"/>
    <property type="match status" value="1"/>
</dbReference>
<comment type="similarity">
    <text evidence="2 14 15">Belongs to the TonB-dependent receptor family.</text>
</comment>
<dbReference type="Gene3D" id="2.40.170.20">
    <property type="entry name" value="TonB-dependent receptor, beta-barrel domain"/>
    <property type="match status" value="1"/>
</dbReference>
<evidence type="ECO:0000256" key="13">
    <source>
        <dbReference type="ARBA" id="ARBA00023237"/>
    </source>
</evidence>
<keyword evidence="10 15" id="KW-0798">TonB box</keyword>
<comment type="subcellular location">
    <subcellularLocation>
        <location evidence="1 14">Cell outer membrane</location>
        <topology evidence="1 14">Multi-pass membrane protein</topology>
    </subcellularLocation>
</comment>
<comment type="caution">
    <text evidence="17">The sequence shown here is derived from an EMBL/GenBank/DDBJ whole genome shotgun (WGS) entry which is preliminary data.</text>
</comment>
<dbReference type="CDD" id="cd01347">
    <property type="entry name" value="ligand_gated_channel"/>
    <property type="match status" value="1"/>
</dbReference>
<dbReference type="Gene3D" id="3.55.50.30">
    <property type="match status" value="1"/>
</dbReference>